<accession>A0A1I1LG77</accession>
<gene>
    <name evidence="1" type="ORF">SAMN02910406_02252</name>
</gene>
<reference evidence="1 2" key="1">
    <citation type="submission" date="2016-10" db="EMBL/GenBank/DDBJ databases">
        <authorList>
            <person name="de Groot N.N."/>
        </authorList>
    </citation>
    <scope>NUCLEOTIDE SEQUENCE [LARGE SCALE GENOMIC DNA]</scope>
    <source>
        <strain evidence="1 2">AR67</strain>
    </source>
</reference>
<dbReference type="OrthoDB" id="2004071at2"/>
<proteinExistence type="predicted"/>
<name>A0A1I1LG77_RUMAL</name>
<dbReference type="Proteomes" id="UP000182192">
    <property type="component" value="Unassembled WGS sequence"/>
</dbReference>
<evidence type="ECO:0000313" key="1">
    <source>
        <dbReference type="EMBL" id="SFC71532.1"/>
    </source>
</evidence>
<dbReference type="RefSeq" id="WP_081358434.1">
    <property type="nucleotide sequence ID" value="NZ_FOKQ01000018.1"/>
</dbReference>
<dbReference type="EMBL" id="FOKQ01000018">
    <property type="protein sequence ID" value="SFC71532.1"/>
    <property type="molecule type" value="Genomic_DNA"/>
</dbReference>
<dbReference type="InterPro" id="IPR053842">
    <property type="entry name" value="NikA-like"/>
</dbReference>
<dbReference type="AlphaFoldDB" id="A0A1I1LG77"/>
<protein>
    <submittedName>
        <fullName evidence="1">Mobilisation protein (MobC)</fullName>
    </submittedName>
</protein>
<dbReference type="Pfam" id="PF21983">
    <property type="entry name" value="NikA-like"/>
    <property type="match status" value="1"/>
</dbReference>
<sequence>MLCCLKISNSTAWQNWLKGNPDPFRTHNLYNIIEEVDIIKLENRKYKQLSFTMDEWKEVERKAAECNMKTPTYIKYMALHGKIVNVDAKMSSDLLAALGRVGNNVNQIAHRANITEYITREDLQSLMKWRDGLRHTSRAYLSTIHSALGCST</sequence>
<organism evidence="1 2">
    <name type="scientific">Ruminococcus albus</name>
    <dbReference type="NCBI Taxonomy" id="1264"/>
    <lineage>
        <taxon>Bacteria</taxon>
        <taxon>Bacillati</taxon>
        <taxon>Bacillota</taxon>
        <taxon>Clostridia</taxon>
        <taxon>Eubacteriales</taxon>
        <taxon>Oscillospiraceae</taxon>
        <taxon>Ruminococcus</taxon>
    </lineage>
</organism>
<evidence type="ECO:0000313" key="2">
    <source>
        <dbReference type="Proteomes" id="UP000182192"/>
    </source>
</evidence>